<dbReference type="AlphaFoldDB" id="A0A0D7AX06"/>
<evidence type="ECO:0000256" key="9">
    <source>
        <dbReference type="ARBA" id="ARBA00022837"/>
    </source>
</evidence>
<organism evidence="14 15">
    <name type="scientific">Cylindrobasidium torrendii FP15055 ss-10</name>
    <dbReference type="NCBI Taxonomy" id="1314674"/>
    <lineage>
        <taxon>Eukaryota</taxon>
        <taxon>Fungi</taxon>
        <taxon>Dikarya</taxon>
        <taxon>Basidiomycota</taxon>
        <taxon>Agaricomycotina</taxon>
        <taxon>Agaricomycetes</taxon>
        <taxon>Agaricomycetidae</taxon>
        <taxon>Agaricales</taxon>
        <taxon>Marasmiineae</taxon>
        <taxon>Physalacriaceae</taxon>
        <taxon>Cylindrobasidium</taxon>
    </lineage>
</organism>
<keyword evidence="5 11" id="KW-0645">Protease</keyword>
<evidence type="ECO:0000256" key="5">
    <source>
        <dbReference type="ARBA" id="ARBA00022670"/>
    </source>
</evidence>
<dbReference type="Pfam" id="PF09286">
    <property type="entry name" value="Pro-kuma_activ"/>
    <property type="match status" value="1"/>
</dbReference>
<dbReference type="OrthoDB" id="409122at2759"/>
<dbReference type="InterPro" id="IPR050819">
    <property type="entry name" value="Tripeptidyl-peptidase_I"/>
</dbReference>
<feature type="chain" id="PRO_5002316738" description="tripeptidyl-peptidase II" evidence="12">
    <location>
        <begin position="18"/>
        <end position="561"/>
    </location>
</feature>
<keyword evidence="9 11" id="KW-0106">Calcium</keyword>
<dbReference type="Pfam" id="PF00082">
    <property type="entry name" value="Peptidase_S8"/>
    <property type="match status" value="1"/>
</dbReference>
<dbReference type="SUPFAM" id="SSF52743">
    <property type="entry name" value="Subtilisin-like"/>
    <property type="match status" value="1"/>
</dbReference>
<feature type="active site" description="Charge relay system" evidence="11">
    <location>
        <position position="480"/>
    </location>
</feature>
<accession>A0A0D7AX06</accession>
<dbReference type="EC" id="3.4.14.10" evidence="4"/>
<feature type="binding site" evidence="11">
    <location>
        <position position="521"/>
    </location>
    <ligand>
        <name>Ca(2+)</name>
        <dbReference type="ChEBI" id="CHEBI:29108"/>
    </ligand>
</feature>
<dbReference type="CDD" id="cd04056">
    <property type="entry name" value="Peptidases_S53"/>
    <property type="match status" value="1"/>
</dbReference>
<dbReference type="PANTHER" id="PTHR14218">
    <property type="entry name" value="PROTEASE S8 TRIPEPTIDYL PEPTIDASE I CLN2"/>
    <property type="match status" value="1"/>
</dbReference>
<dbReference type="Proteomes" id="UP000054007">
    <property type="component" value="Unassembled WGS sequence"/>
</dbReference>
<keyword evidence="7 11" id="KW-0378">Hydrolase</keyword>
<evidence type="ECO:0000256" key="11">
    <source>
        <dbReference type="PROSITE-ProRule" id="PRU01032"/>
    </source>
</evidence>
<keyword evidence="6 11" id="KW-0479">Metal-binding</keyword>
<dbReference type="InterPro" id="IPR036852">
    <property type="entry name" value="Peptidase_S8/S53_dom_sf"/>
</dbReference>
<dbReference type="InterPro" id="IPR015366">
    <property type="entry name" value="S53_propep"/>
</dbReference>
<gene>
    <name evidence="14" type="ORF">CYLTODRAFT_403960</name>
</gene>
<evidence type="ECO:0000259" key="13">
    <source>
        <dbReference type="PROSITE" id="PS51695"/>
    </source>
</evidence>
<keyword evidence="8 11" id="KW-0720">Serine protease</keyword>
<dbReference type="SMART" id="SM00944">
    <property type="entry name" value="Pro-kuma_activ"/>
    <property type="match status" value="1"/>
</dbReference>
<name>A0A0D7AX06_9AGAR</name>
<protein>
    <recommendedName>
        <fullName evidence="4">tripeptidyl-peptidase II</fullName>
        <ecNumber evidence="4">3.4.14.10</ecNumber>
    </recommendedName>
</protein>
<dbReference type="STRING" id="1314674.A0A0D7AX06"/>
<evidence type="ECO:0000256" key="12">
    <source>
        <dbReference type="SAM" id="SignalP"/>
    </source>
</evidence>
<feature type="binding site" evidence="11">
    <location>
        <position position="540"/>
    </location>
    <ligand>
        <name>Ca(2+)</name>
        <dbReference type="ChEBI" id="CHEBI:29108"/>
    </ligand>
</feature>
<dbReference type="PROSITE" id="PS51695">
    <property type="entry name" value="SEDOLISIN"/>
    <property type="match status" value="1"/>
</dbReference>
<dbReference type="Gene3D" id="3.40.50.200">
    <property type="entry name" value="Peptidase S8/S53 domain"/>
    <property type="match status" value="1"/>
</dbReference>
<feature type="binding site" evidence="11">
    <location>
        <position position="522"/>
    </location>
    <ligand>
        <name>Ca(2+)</name>
        <dbReference type="ChEBI" id="CHEBI:29108"/>
    </ligand>
</feature>
<dbReference type="PANTHER" id="PTHR14218:SF15">
    <property type="entry name" value="TRIPEPTIDYL-PEPTIDASE 1"/>
    <property type="match status" value="1"/>
</dbReference>
<dbReference type="GO" id="GO:0004252">
    <property type="term" value="F:serine-type endopeptidase activity"/>
    <property type="evidence" value="ECO:0007669"/>
    <property type="project" value="UniProtKB-UniRule"/>
</dbReference>
<feature type="active site" description="Charge relay system" evidence="11">
    <location>
        <position position="283"/>
    </location>
</feature>
<dbReference type="SUPFAM" id="SSF54897">
    <property type="entry name" value="Protease propeptides/inhibitors"/>
    <property type="match status" value="1"/>
</dbReference>
<dbReference type="GO" id="GO:0046872">
    <property type="term" value="F:metal ion binding"/>
    <property type="evidence" value="ECO:0007669"/>
    <property type="project" value="UniProtKB-UniRule"/>
</dbReference>
<keyword evidence="15" id="KW-1185">Reference proteome</keyword>
<dbReference type="GO" id="GO:0008240">
    <property type="term" value="F:tripeptidyl-peptidase activity"/>
    <property type="evidence" value="ECO:0007669"/>
    <property type="project" value="UniProtKB-EC"/>
</dbReference>
<evidence type="ECO:0000256" key="6">
    <source>
        <dbReference type="ARBA" id="ARBA00022723"/>
    </source>
</evidence>
<feature type="signal peptide" evidence="12">
    <location>
        <begin position="1"/>
        <end position="17"/>
    </location>
</feature>
<dbReference type="EMBL" id="KN880737">
    <property type="protein sequence ID" value="KIY62913.1"/>
    <property type="molecule type" value="Genomic_DNA"/>
</dbReference>
<keyword evidence="10" id="KW-0865">Zymogen</keyword>
<comment type="cofactor">
    <cofactor evidence="11">
        <name>Ca(2+)</name>
        <dbReference type="ChEBI" id="CHEBI:29108"/>
    </cofactor>
    <text evidence="11">Binds 1 Ca(2+) ion per subunit.</text>
</comment>
<comment type="catalytic activity">
    <reaction evidence="1">
        <text>Release of an N-terminal tripeptide from a polypeptide.</text>
        <dbReference type="EC" id="3.4.14.10"/>
    </reaction>
</comment>
<comment type="function">
    <text evidence="2">Secreted tripeptidyl-peptidase which degrades proteins at acidic pHs and is involved in virulence.</text>
</comment>
<evidence type="ECO:0000256" key="3">
    <source>
        <dbReference type="ARBA" id="ARBA00004239"/>
    </source>
</evidence>
<evidence type="ECO:0000256" key="2">
    <source>
        <dbReference type="ARBA" id="ARBA00002451"/>
    </source>
</evidence>
<dbReference type="InterPro" id="IPR000209">
    <property type="entry name" value="Peptidase_S8/S53_dom"/>
</dbReference>
<evidence type="ECO:0000256" key="7">
    <source>
        <dbReference type="ARBA" id="ARBA00022801"/>
    </source>
</evidence>
<feature type="binding site" evidence="11">
    <location>
        <position position="542"/>
    </location>
    <ligand>
        <name>Ca(2+)</name>
        <dbReference type="ChEBI" id="CHEBI:29108"/>
    </ligand>
</feature>
<evidence type="ECO:0000313" key="14">
    <source>
        <dbReference type="EMBL" id="KIY62913.1"/>
    </source>
</evidence>
<proteinExistence type="predicted"/>
<comment type="subcellular location">
    <subcellularLocation>
        <location evidence="3">Secreted</location>
        <location evidence="3">Extracellular space</location>
    </subcellularLocation>
</comment>
<evidence type="ECO:0000256" key="8">
    <source>
        <dbReference type="ARBA" id="ARBA00022825"/>
    </source>
</evidence>
<evidence type="ECO:0000256" key="10">
    <source>
        <dbReference type="ARBA" id="ARBA00023145"/>
    </source>
</evidence>
<sequence>MARLALFAFVYASVALASVVRESLNEPPAGWAQTSLKAVSEPTVNLRVGLKAKNASGLEDRLYAVSSPKSASYGQYLSKDQVKEYMSPSDDSITAVQSWLEANGVTDHAVQGAYGDYISFSAPASVASTLLSTDFHTYKNAATGTTLTRALEYSLPEDISAHVAFVHPVTNFVEKALGGPQVRIPVSGNSTETKRANPAPSSCDSQVTPACLQALYGIPTEAASNTAANELAVLGFIEQYANEADLANFLAQFRPDIPSTTGFALETLDGGSNPQGTNDAGVEADLDIEYTVGIATGVPITFVSVGSDNSDGVSGFIDVFDYLAAKDVPPTVVTVSYGFYEPDLSSDIANAMCDSFAALGARGVSILFASGDGGVSGVQSSSCTTFVPEFPSTCPHITSVGGTTQVSETTATLSGGGFSNIFAQPSYQASAVSSYLDFLGPTQYAGLYNATGRGFPDIAAQAENIVIAYAGAFYLVAGTSAATPIVASAISLVNDKLLAAGKPVLGFLNPFIYENPTAFFDITSGSNPGCNTDGFSATAGWDPATGYGSPNFDAILAAAGL</sequence>
<dbReference type="InterPro" id="IPR030400">
    <property type="entry name" value="Sedolisin_dom"/>
</dbReference>
<reference evidence="14 15" key="1">
    <citation type="journal article" date="2015" name="Fungal Genet. Biol.">
        <title>Evolution of novel wood decay mechanisms in Agaricales revealed by the genome sequences of Fistulina hepatica and Cylindrobasidium torrendii.</title>
        <authorList>
            <person name="Floudas D."/>
            <person name="Held B.W."/>
            <person name="Riley R."/>
            <person name="Nagy L.G."/>
            <person name="Koehler G."/>
            <person name="Ransdell A.S."/>
            <person name="Younus H."/>
            <person name="Chow J."/>
            <person name="Chiniquy J."/>
            <person name="Lipzen A."/>
            <person name="Tritt A."/>
            <person name="Sun H."/>
            <person name="Haridas S."/>
            <person name="LaButti K."/>
            <person name="Ohm R.A."/>
            <person name="Kues U."/>
            <person name="Blanchette R.A."/>
            <person name="Grigoriev I.V."/>
            <person name="Minto R.E."/>
            <person name="Hibbett D.S."/>
        </authorList>
    </citation>
    <scope>NUCLEOTIDE SEQUENCE [LARGE SCALE GENOMIC DNA]</scope>
    <source>
        <strain evidence="14 15">FP15055 ss-10</strain>
    </source>
</reference>
<dbReference type="GO" id="GO:0005576">
    <property type="term" value="C:extracellular region"/>
    <property type="evidence" value="ECO:0007669"/>
    <property type="project" value="UniProtKB-SubCell"/>
</dbReference>
<feature type="domain" description="Peptidase S53" evidence="13">
    <location>
        <begin position="206"/>
        <end position="561"/>
    </location>
</feature>
<evidence type="ECO:0000313" key="15">
    <source>
        <dbReference type="Proteomes" id="UP000054007"/>
    </source>
</evidence>
<evidence type="ECO:0000256" key="4">
    <source>
        <dbReference type="ARBA" id="ARBA00012462"/>
    </source>
</evidence>
<evidence type="ECO:0000256" key="1">
    <source>
        <dbReference type="ARBA" id="ARBA00001910"/>
    </source>
</evidence>
<keyword evidence="12" id="KW-0732">Signal</keyword>
<feature type="active site" description="Charge relay system" evidence="11">
    <location>
        <position position="287"/>
    </location>
</feature>
<dbReference type="CDD" id="cd11377">
    <property type="entry name" value="Pro-peptidase_S53"/>
    <property type="match status" value="1"/>
</dbReference>
<dbReference type="GO" id="GO:0006508">
    <property type="term" value="P:proteolysis"/>
    <property type="evidence" value="ECO:0007669"/>
    <property type="project" value="UniProtKB-KW"/>
</dbReference>